<name>A0AAW7LJ10_BIFBR</name>
<dbReference type="EMBL" id="QELD01000015">
    <property type="protein sequence ID" value="MDN4188324.1"/>
    <property type="molecule type" value="Genomic_DNA"/>
</dbReference>
<reference evidence="1" key="1">
    <citation type="submission" date="2018-05" db="EMBL/GenBank/DDBJ databases">
        <authorList>
            <person name="Kondepudi K.K."/>
            <person name="Singh S."/>
            <person name="Chaudhry V."/>
            <person name="Mantri S."/>
            <person name="Bhadada S."/>
            <person name="Bishnoi M."/>
            <person name="Kaur J."/>
            <person name="Sharma S."/>
            <person name="Bhatia R."/>
        </authorList>
    </citation>
    <scope>NUCLEOTIDE SEQUENCE</scope>
    <source>
        <strain evidence="1">Bif11</strain>
    </source>
</reference>
<dbReference type="Pfam" id="PF12686">
    <property type="entry name" value="DUF3800"/>
    <property type="match status" value="1"/>
</dbReference>
<sequence>MYYAFIDESESPHDSVEPERFGYGVYYIGCLLVDDDQLERIQHGLDEVRASASARFGVPADAEFHGRCMFQYEDDWEVMKGKHRASIGVYRQLMRVIAESGALICVRGIQERQLKTRYGRYAHEPHTVALQYCLERVNYYAESCGIEEIEVIADKVSDPTVHEGMMRRYKWRGFTEGYVASDLAHIRFPFRWEDSRHFAGLQAIDTALYMINRAARIDRSHLENRGDREVLKTVQIILPSMTATSGISHLMERKSYYLFPELASGIRKGSPSGQQS</sequence>
<comment type="caution">
    <text evidence="1">The sequence shown here is derived from an EMBL/GenBank/DDBJ whole genome shotgun (WGS) entry which is preliminary data.</text>
</comment>
<accession>A0AAW7LJ10</accession>
<evidence type="ECO:0000313" key="1">
    <source>
        <dbReference type="EMBL" id="MDN4188324.1"/>
    </source>
</evidence>
<dbReference type="InterPro" id="IPR024524">
    <property type="entry name" value="DUF3800"/>
</dbReference>
<dbReference type="AlphaFoldDB" id="A0AAW7LJ10"/>
<gene>
    <name evidence="1" type="ORF">DC496_08285</name>
</gene>
<proteinExistence type="predicted"/>
<organism evidence="1 2">
    <name type="scientific">Bifidobacterium breve</name>
    <dbReference type="NCBI Taxonomy" id="1685"/>
    <lineage>
        <taxon>Bacteria</taxon>
        <taxon>Bacillati</taxon>
        <taxon>Actinomycetota</taxon>
        <taxon>Actinomycetes</taxon>
        <taxon>Bifidobacteriales</taxon>
        <taxon>Bifidobacteriaceae</taxon>
        <taxon>Bifidobacterium</taxon>
    </lineage>
</organism>
<dbReference type="Proteomes" id="UP001169990">
    <property type="component" value="Unassembled WGS sequence"/>
</dbReference>
<evidence type="ECO:0000313" key="2">
    <source>
        <dbReference type="Proteomes" id="UP001169990"/>
    </source>
</evidence>
<reference evidence="1" key="2">
    <citation type="journal article" date="2022" name="3 Biotech.">
        <title>Isomaltooligosaccharides utilization and genomic characterization of human infant anti-inflammatory Bifidobacterium longum and Bifidobacterium breve strains.</title>
        <authorList>
            <person name="Sharma S."/>
            <person name="Singh S."/>
            <person name="Chaudhary V."/>
            <person name="Mantri S."/>
            <person name="Chander A."/>
            <person name="Maurya R."/>
            <person name="Rajarammohan S."/>
            <person name="Singh R.P."/>
            <person name="Rishi P."/>
            <person name="Bishnoi M."/>
            <person name="Bhadada S.K."/>
            <person name="Kondepudi K.K."/>
        </authorList>
    </citation>
    <scope>NUCLEOTIDE SEQUENCE</scope>
    <source>
        <strain evidence="1">Bif11</strain>
    </source>
</reference>
<dbReference type="RefSeq" id="WP_106629396.1">
    <property type="nucleotide sequence ID" value="NZ_CP021387.1"/>
</dbReference>
<protein>
    <submittedName>
        <fullName evidence="1">DUF3800 domain-containing protein</fullName>
    </submittedName>
</protein>